<dbReference type="AlphaFoldDB" id="A0A136WCD5"/>
<dbReference type="EMBL" id="LRVM01000010">
    <property type="protein sequence ID" value="KXL52172.1"/>
    <property type="molecule type" value="Genomic_DNA"/>
</dbReference>
<name>A0A136WCD5_9FIRM</name>
<keyword evidence="2" id="KW-1185">Reference proteome</keyword>
<dbReference type="OrthoDB" id="1798971at2"/>
<dbReference type="STRING" id="36847.CLNEO_25210"/>
<dbReference type="Gene3D" id="3.30.2020.10">
    <property type="entry name" value="NE0471-like N-terminal domain"/>
    <property type="match status" value="1"/>
</dbReference>
<dbReference type="SUPFAM" id="SSF143880">
    <property type="entry name" value="NE0471 N-terminal domain-like"/>
    <property type="match status" value="1"/>
</dbReference>
<dbReference type="RefSeq" id="WP_066089783.1">
    <property type="nucleotide sequence ID" value="NZ_LRVM01000010.1"/>
</dbReference>
<dbReference type="InterPro" id="IPR018841">
    <property type="entry name" value="DUF2442"/>
</dbReference>
<comment type="caution">
    <text evidence="1">The sequence shown here is derived from an EMBL/GenBank/DDBJ whole genome shotgun (WGS) entry which is preliminary data.</text>
</comment>
<gene>
    <name evidence="1" type="ORF">CLNEO_25210</name>
</gene>
<sequence length="77" mass="9107">MPIIISIQPKSDYTIKVKFDNGTTLILDMKAKLKTMRFQQLKDKDLFCRAVADKYCIRWNEYIELSVKEIFEIAQNC</sequence>
<organism evidence="1 2">
    <name type="scientific">Anaerotignum neopropionicum</name>
    <dbReference type="NCBI Taxonomy" id="36847"/>
    <lineage>
        <taxon>Bacteria</taxon>
        <taxon>Bacillati</taxon>
        <taxon>Bacillota</taxon>
        <taxon>Clostridia</taxon>
        <taxon>Lachnospirales</taxon>
        <taxon>Anaerotignaceae</taxon>
        <taxon>Anaerotignum</taxon>
    </lineage>
</organism>
<proteinExistence type="predicted"/>
<evidence type="ECO:0000313" key="1">
    <source>
        <dbReference type="EMBL" id="KXL52172.1"/>
    </source>
</evidence>
<dbReference type="Pfam" id="PF10387">
    <property type="entry name" value="DUF2442"/>
    <property type="match status" value="1"/>
</dbReference>
<protein>
    <recommendedName>
        <fullName evidence="3">DUF2442 domain-containing protein</fullName>
    </recommendedName>
</protein>
<reference evidence="1 2" key="1">
    <citation type="submission" date="2016-01" db="EMBL/GenBank/DDBJ databases">
        <title>Genome sequence of Clostridium neopropionicum X4, DSM-3847.</title>
        <authorList>
            <person name="Poehlein A."/>
            <person name="Beck M.H."/>
            <person name="Bengelsdorf F.R."/>
            <person name="Daniel R."/>
            <person name="Duerre P."/>
        </authorList>
    </citation>
    <scope>NUCLEOTIDE SEQUENCE [LARGE SCALE GENOMIC DNA]</scope>
    <source>
        <strain evidence="1 2">DSM-3847</strain>
    </source>
</reference>
<evidence type="ECO:0000313" key="2">
    <source>
        <dbReference type="Proteomes" id="UP000070539"/>
    </source>
</evidence>
<accession>A0A136WCD5</accession>
<dbReference type="Proteomes" id="UP000070539">
    <property type="component" value="Unassembled WGS sequence"/>
</dbReference>
<evidence type="ECO:0008006" key="3">
    <source>
        <dbReference type="Google" id="ProtNLM"/>
    </source>
</evidence>
<dbReference type="InterPro" id="IPR036782">
    <property type="entry name" value="NE0471-like_N"/>
</dbReference>